<keyword evidence="14" id="KW-1185">Reference proteome</keyword>
<dbReference type="PRINTS" id="PR00736">
    <property type="entry name" value="GLHYDRLASE15"/>
</dbReference>
<dbReference type="Pfam" id="PF00723">
    <property type="entry name" value="Glyco_hydro_15"/>
    <property type="match status" value="1"/>
</dbReference>
<dbReference type="Gene3D" id="4.10.110.10">
    <property type="entry name" value="Spasmolytic Protein, domain 1"/>
    <property type="match status" value="2"/>
</dbReference>
<keyword evidence="8" id="KW-0624">Polysaccharide degradation</keyword>
<dbReference type="PROSITE" id="PS51448">
    <property type="entry name" value="P_TREFOIL_2"/>
    <property type="match status" value="2"/>
</dbReference>
<evidence type="ECO:0000256" key="10">
    <source>
        <dbReference type="SAM" id="MobiDB-lite"/>
    </source>
</evidence>
<feature type="disulfide bond" evidence="9">
    <location>
        <begin position="597"/>
        <end position="612"/>
    </location>
</feature>
<comment type="caution">
    <text evidence="13">The sequence shown here is derived from an EMBL/GenBank/DDBJ whole genome shotgun (WGS) entry which is preliminary data.</text>
</comment>
<dbReference type="Proteomes" id="UP000318582">
    <property type="component" value="Unassembled WGS sequence"/>
</dbReference>
<comment type="caution">
    <text evidence="9">Lacks conserved residue(s) required for the propagation of feature annotation.</text>
</comment>
<evidence type="ECO:0000256" key="2">
    <source>
        <dbReference type="ARBA" id="ARBA00006188"/>
    </source>
</evidence>
<evidence type="ECO:0000256" key="6">
    <source>
        <dbReference type="ARBA" id="ARBA00023277"/>
    </source>
</evidence>
<dbReference type="SUPFAM" id="SSF48208">
    <property type="entry name" value="Six-hairpin glycosidases"/>
    <property type="match status" value="1"/>
</dbReference>
<feature type="disulfide bond" evidence="9">
    <location>
        <begin position="587"/>
        <end position="613"/>
    </location>
</feature>
<feature type="domain" description="P-type" evidence="12">
    <location>
        <begin position="528"/>
        <end position="573"/>
    </location>
</feature>
<dbReference type="Gene3D" id="1.50.10.10">
    <property type="match status" value="1"/>
</dbReference>
<protein>
    <recommendedName>
        <fullName evidence="3">glucan 1,4-alpha-glucosidase</fullName>
        <ecNumber evidence="3">3.2.1.3</ecNumber>
    </recommendedName>
</protein>
<evidence type="ECO:0000256" key="9">
    <source>
        <dbReference type="PROSITE-ProRule" id="PRU00779"/>
    </source>
</evidence>
<feature type="disulfide bond" evidence="9">
    <location>
        <begin position="530"/>
        <end position="556"/>
    </location>
</feature>
<evidence type="ECO:0000256" key="1">
    <source>
        <dbReference type="ARBA" id="ARBA00001863"/>
    </source>
</evidence>
<dbReference type="InterPro" id="IPR000165">
    <property type="entry name" value="Glucoamylase"/>
</dbReference>
<comment type="catalytic activity">
    <reaction evidence="1">
        <text>Hydrolysis of terminal (1-&gt;4)-linked alpha-D-glucose residues successively from non-reducing ends of the chains with release of beta-D-glucose.</text>
        <dbReference type="EC" id="3.2.1.3"/>
    </reaction>
</comment>
<dbReference type="InterPro" id="IPR011613">
    <property type="entry name" value="GH15-like"/>
</dbReference>
<keyword evidence="4" id="KW-0378">Hydrolase</keyword>
<evidence type="ECO:0000259" key="12">
    <source>
        <dbReference type="PROSITE" id="PS51448"/>
    </source>
</evidence>
<feature type="chain" id="PRO_5021292148" description="glucan 1,4-alpha-glucosidase" evidence="11">
    <location>
        <begin position="19"/>
        <end position="631"/>
    </location>
</feature>
<accession>A0A507E3B6</accession>
<dbReference type="SMART" id="SM00018">
    <property type="entry name" value="PD"/>
    <property type="match status" value="2"/>
</dbReference>
<feature type="region of interest" description="Disordered" evidence="10">
    <location>
        <begin position="502"/>
        <end position="531"/>
    </location>
</feature>
<feature type="domain" description="P-type" evidence="12">
    <location>
        <begin position="585"/>
        <end position="631"/>
    </location>
</feature>
<keyword evidence="6" id="KW-0119">Carbohydrate metabolism</keyword>
<feature type="compositionally biased region" description="Pro residues" evidence="10">
    <location>
        <begin position="506"/>
        <end position="515"/>
    </location>
</feature>
<dbReference type="GO" id="GO:0004339">
    <property type="term" value="F:glucan 1,4-alpha-glucosidase activity"/>
    <property type="evidence" value="ECO:0007669"/>
    <property type="project" value="UniProtKB-EC"/>
</dbReference>
<evidence type="ECO:0000313" key="14">
    <source>
        <dbReference type="Proteomes" id="UP000318582"/>
    </source>
</evidence>
<dbReference type="InterPro" id="IPR008928">
    <property type="entry name" value="6-hairpin_glycosidase_sf"/>
</dbReference>
<dbReference type="InterPro" id="IPR044913">
    <property type="entry name" value="P_trefoil_dom_sf"/>
</dbReference>
<dbReference type="PANTHER" id="PTHR31616:SF9">
    <property type="entry name" value="GLUCOAMYLASE, INTRACELLULAR SPORULATION-SPECIFIC"/>
    <property type="match status" value="1"/>
</dbReference>
<keyword evidence="5 9" id="KW-1015">Disulfide bond</keyword>
<evidence type="ECO:0000256" key="5">
    <source>
        <dbReference type="ARBA" id="ARBA00023157"/>
    </source>
</evidence>
<sequence>MKLFGFSAIMLLASTVHARSVLVSRGLNDDITSWLSKHVPFSEQRILAHIDAKGALVAGAAPPVLSSGDEYQFYWVRDGGLAMQALADLYASTGSAAIPPKFDKFYDWTVLTQRTARESSPGWFKERQAWTKYSLDGMPFKEWMSPQYDGPAVRAQAFIKYAVATKNVAKFYRGNDDTSVIKTDLDSIVRSINEADGYEPWEEVMGDHFMVHLVQYRALIDGADLAQSVGDNTNAARYRATAQTIKNEKLTKYWDGTKIKATLGGKNGGDNQGAAAKVQKNHWVDISTMLGVTHGGDDSTWSAADPKVQATFFEIVRAFSQGAYKPDRVLSDWSLNQKETTFNGKPMNPAIGRYPEDIYDGANYKYPGSGDHESAGAGFWFLATNAMAEVLYKAVATNERVGKIVITAENTGFWSFIGLQNAQPQTISKDSALFGQAQLLLVDNADRFLRRTQKYVSPEGYMSEQFQFATGVQQGTKDLAWSYASVVSAHLARNIALPLVDGGAVPPTPTTPPTTQPTTEPTTPPTSGTCPANDSQKTDCGFAGINQSGCEAKGCCWKASAPGSKTPWCFNKVQGGSVTPPPPTKNCNVAPSSKKDCGYSGINQSGCEAKGCCWAPVQNNPTNAPWCFVAA</sequence>
<dbReference type="AlphaFoldDB" id="A0A507E3B6"/>
<keyword evidence="11" id="KW-0732">Signal</keyword>
<dbReference type="InterPro" id="IPR012341">
    <property type="entry name" value="6hp_glycosidase-like_sf"/>
</dbReference>
<comment type="similarity">
    <text evidence="2">Belongs to the glycosyl hydrolase 15 family.</text>
</comment>
<dbReference type="STRING" id="109895.A0A507E3B6"/>
<gene>
    <name evidence="13" type="primary">SGA1</name>
    <name evidence="13" type="ORF">PhCBS80983_g03264</name>
</gene>
<evidence type="ECO:0000256" key="7">
    <source>
        <dbReference type="ARBA" id="ARBA00023295"/>
    </source>
</evidence>
<dbReference type="EC" id="3.2.1.3" evidence="3"/>
<name>A0A507E3B6_9FUNG</name>
<evidence type="ECO:0000256" key="3">
    <source>
        <dbReference type="ARBA" id="ARBA00012593"/>
    </source>
</evidence>
<dbReference type="Pfam" id="PF00088">
    <property type="entry name" value="Trefoil"/>
    <property type="match status" value="2"/>
</dbReference>
<evidence type="ECO:0000313" key="13">
    <source>
        <dbReference type="EMBL" id="TPX58231.1"/>
    </source>
</evidence>
<reference evidence="13 14" key="1">
    <citation type="journal article" date="2019" name="Sci. Rep.">
        <title>Comparative genomics of chytrid fungi reveal insights into the obligate biotrophic and pathogenic lifestyle of Synchytrium endobioticum.</title>
        <authorList>
            <person name="van de Vossenberg B.T.L.H."/>
            <person name="Warris S."/>
            <person name="Nguyen H.D.T."/>
            <person name="van Gent-Pelzer M.P.E."/>
            <person name="Joly D.L."/>
            <person name="van de Geest H.C."/>
            <person name="Bonants P.J.M."/>
            <person name="Smith D.S."/>
            <person name="Levesque C.A."/>
            <person name="van der Lee T.A.J."/>
        </authorList>
    </citation>
    <scope>NUCLEOTIDE SEQUENCE [LARGE SCALE GENOMIC DNA]</scope>
    <source>
        <strain evidence="13 14">CBS 809.83</strain>
    </source>
</reference>
<dbReference type="EMBL" id="QEAQ01000039">
    <property type="protein sequence ID" value="TPX58231.1"/>
    <property type="molecule type" value="Genomic_DNA"/>
</dbReference>
<keyword evidence="7" id="KW-0326">Glycosidase</keyword>
<feature type="disulfide bond" evidence="9">
    <location>
        <begin position="540"/>
        <end position="555"/>
    </location>
</feature>
<evidence type="ECO:0000256" key="8">
    <source>
        <dbReference type="ARBA" id="ARBA00023326"/>
    </source>
</evidence>
<proteinExistence type="inferred from homology"/>
<dbReference type="CDD" id="cd00111">
    <property type="entry name" value="Trefoil"/>
    <property type="match status" value="2"/>
</dbReference>
<dbReference type="GO" id="GO:0000324">
    <property type="term" value="C:fungal-type vacuole"/>
    <property type="evidence" value="ECO:0007669"/>
    <property type="project" value="TreeGrafter"/>
</dbReference>
<feature type="signal peptide" evidence="11">
    <location>
        <begin position="1"/>
        <end position="18"/>
    </location>
</feature>
<evidence type="ECO:0000256" key="4">
    <source>
        <dbReference type="ARBA" id="ARBA00022801"/>
    </source>
</evidence>
<dbReference type="PANTHER" id="PTHR31616">
    <property type="entry name" value="TREHALASE"/>
    <property type="match status" value="1"/>
</dbReference>
<organism evidence="13 14">
    <name type="scientific">Powellomyces hirtus</name>
    <dbReference type="NCBI Taxonomy" id="109895"/>
    <lineage>
        <taxon>Eukaryota</taxon>
        <taxon>Fungi</taxon>
        <taxon>Fungi incertae sedis</taxon>
        <taxon>Chytridiomycota</taxon>
        <taxon>Chytridiomycota incertae sedis</taxon>
        <taxon>Chytridiomycetes</taxon>
        <taxon>Spizellomycetales</taxon>
        <taxon>Powellomycetaceae</taxon>
        <taxon>Powellomyces</taxon>
    </lineage>
</organism>
<evidence type="ECO:0000256" key="11">
    <source>
        <dbReference type="SAM" id="SignalP"/>
    </source>
</evidence>
<dbReference type="GO" id="GO:0000272">
    <property type="term" value="P:polysaccharide catabolic process"/>
    <property type="evidence" value="ECO:0007669"/>
    <property type="project" value="UniProtKB-KW"/>
</dbReference>
<dbReference type="SUPFAM" id="SSF57492">
    <property type="entry name" value="Trefoil"/>
    <property type="match status" value="2"/>
</dbReference>
<dbReference type="InterPro" id="IPR000519">
    <property type="entry name" value="P_trefoil_dom"/>
</dbReference>